<dbReference type="InterPro" id="IPR002938">
    <property type="entry name" value="FAD-bd"/>
</dbReference>
<name>A0A919UHE4_9ACTN</name>
<feature type="domain" description="FAD-binding" evidence="1">
    <location>
        <begin position="2"/>
        <end position="308"/>
    </location>
</feature>
<dbReference type="Proteomes" id="UP000660611">
    <property type="component" value="Unassembled WGS sequence"/>
</dbReference>
<dbReference type="PANTHER" id="PTHR46865:SF2">
    <property type="entry name" value="MONOOXYGENASE"/>
    <property type="match status" value="1"/>
</dbReference>
<dbReference type="Gene3D" id="3.30.9.10">
    <property type="entry name" value="D-Amino Acid Oxidase, subunit A, domain 2"/>
    <property type="match status" value="1"/>
</dbReference>
<dbReference type="EMBL" id="BONQ01000136">
    <property type="protein sequence ID" value="GIG50608.1"/>
    <property type="molecule type" value="Genomic_DNA"/>
</dbReference>
<dbReference type="AlphaFoldDB" id="A0A919UHE4"/>
<proteinExistence type="predicted"/>
<evidence type="ECO:0000313" key="3">
    <source>
        <dbReference type="Proteomes" id="UP000660611"/>
    </source>
</evidence>
<dbReference type="InterPro" id="IPR036188">
    <property type="entry name" value="FAD/NAD-bd_sf"/>
</dbReference>
<dbReference type="Pfam" id="PF01494">
    <property type="entry name" value="FAD_binding_3"/>
    <property type="match status" value="1"/>
</dbReference>
<dbReference type="PRINTS" id="PR00420">
    <property type="entry name" value="RNGMNOXGNASE"/>
</dbReference>
<dbReference type="SUPFAM" id="SSF51905">
    <property type="entry name" value="FAD/NAD(P)-binding domain"/>
    <property type="match status" value="1"/>
</dbReference>
<comment type="caution">
    <text evidence="2">The sequence shown here is derived from an EMBL/GenBank/DDBJ whole genome shotgun (WGS) entry which is preliminary data.</text>
</comment>
<dbReference type="InterPro" id="IPR051704">
    <property type="entry name" value="FAD_aromatic-hydroxylase"/>
</dbReference>
<organism evidence="2 3">
    <name type="scientific">Dactylosporangium siamense</name>
    <dbReference type="NCBI Taxonomy" id="685454"/>
    <lineage>
        <taxon>Bacteria</taxon>
        <taxon>Bacillati</taxon>
        <taxon>Actinomycetota</taxon>
        <taxon>Actinomycetes</taxon>
        <taxon>Micromonosporales</taxon>
        <taxon>Micromonosporaceae</taxon>
        <taxon>Dactylosporangium</taxon>
    </lineage>
</organism>
<dbReference type="RefSeq" id="WP_203852250.1">
    <property type="nucleotide sequence ID" value="NZ_BAAAVW010000010.1"/>
</dbReference>
<dbReference type="GO" id="GO:0071949">
    <property type="term" value="F:FAD binding"/>
    <property type="evidence" value="ECO:0007669"/>
    <property type="project" value="InterPro"/>
</dbReference>
<evidence type="ECO:0000259" key="1">
    <source>
        <dbReference type="Pfam" id="PF01494"/>
    </source>
</evidence>
<evidence type="ECO:0000313" key="2">
    <source>
        <dbReference type="EMBL" id="GIG50608.1"/>
    </source>
</evidence>
<accession>A0A919UHE4</accession>
<dbReference type="Gene3D" id="3.50.50.60">
    <property type="entry name" value="FAD/NAD(P)-binding domain"/>
    <property type="match status" value="1"/>
</dbReference>
<keyword evidence="3" id="KW-1185">Reference proteome</keyword>
<dbReference type="PANTHER" id="PTHR46865">
    <property type="entry name" value="OXIDOREDUCTASE-RELATED"/>
    <property type="match status" value="1"/>
</dbReference>
<sequence>MDILISGASVAGPSLALWLHRAGHRVTVVERAPALRGGGYAVDFRGRVHLEVLRRMGLLDVMRARATHMGDIAIVDRHDTVRATLPSAIFSGDLELLRGDLGAVLYAATRDDVDYVFGDSIASIAQDADGVDVTFERGAPARFDLVVGADGVNSKVRELVFGPVPQRSLGVYGCIFTMANEFGLDRAGLMYNEPRRTVTIGGINPEKAVISLFFTADGLEHDRRDVEQQRRIVADAFEGTGWKVPRLLEAMRTAPDFWFDSTTQIRMERWSRGRVVLVGDAGYAGGPGGNGTGLAVVGAHVLAGELGRLPFERAFQEYERRLRPYVETCQKQASGGSDFLVPSTEKKIAQRDRFFRTIRYLPPVKHLFRHLATRTATAFDLPDYGGLGHTRDLSGNRGNLL</sequence>
<protein>
    <submittedName>
        <fullName evidence="2">FAD-dependent oxidoreductase</fullName>
    </submittedName>
</protein>
<gene>
    <name evidence="2" type="ORF">Dsi01nite_086490</name>
</gene>
<reference evidence="2" key="1">
    <citation type="submission" date="2021-01" db="EMBL/GenBank/DDBJ databases">
        <title>Whole genome shotgun sequence of Dactylosporangium siamense NBRC 106093.</title>
        <authorList>
            <person name="Komaki H."/>
            <person name="Tamura T."/>
        </authorList>
    </citation>
    <scope>NUCLEOTIDE SEQUENCE</scope>
    <source>
        <strain evidence="2">NBRC 106093</strain>
    </source>
</reference>